<dbReference type="Pfam" id="PF00380">
    <property type="entry name" value="Ribosomal_S9"/>
    <property type="match status" value="1"/>
</dbReference>
<name>A0A1G1V9D5_9BACT</name>
<comment type="caution">
    <text evidence="7">The sequence shown here is derived from an EMBL/GenBank/DDBJ whole genome shotgun (WGS) entry which is preliminary data.</text>
</comment>
<evidence type="ECO:0000313" key="8">
    <source>
        <dbReference type="Proteomes" id="UP000178272"/>
    </source>
</evidence>
<dbReference type="AlphaFoldDB" id="A0A1G1V9D5"/>
<dbReference type="InterPro" id="IPR000754">
    <property type="entry name" value="Ribosomal_uS9"/>
</dbReference>
<dbReference type="PANTHER" id="PTHR21569">
    <property type="entry name" value="RIBOSOMAL PROTEIN S9"/>
    <property type="match status" value="1"/>
</dbReference>
<gene>
    <name evidence="7" type="ORF">A3F61_03405</name>
</gene>
<dbReference type="EMBL" id="MHCA01000027">
    <property type="protein sequence ID" value="OGY12058.1"/>
    <property type="molecule type" value="Genomic_DNA"/>
</dbReference>
<dbReference type="InterPro" id="IPR023035">
    <property type="entry name" value="Ribosomal_uS9_bac/plastid"/>
</dbReference>
<dbReference type="GO" id="GO:0003735">
    <property type="term" value="F:structural constituent of ribosome"/>
    <property type="evidence" value="ECO:0007669"/>
    <property type="project" value="InterPro"/>
</dbReference>
<dbReference type="STRING" id="1797517.A3F61_03405"/>
<dbReference type="Proteomes" id="UP000178272">
    <property type="component" value="Unassembled WGS sequence"/>
</dbReference>
<comment type="similarity">
    <text evidence="1">Belongs to the universal ribosomal protein uS9 family.</text>
</comment>
<feature type="compositionally biased region" description="Basic residues" evidence="6">
    <location>
        <begin position="115"/>
        <end position="135"/>
    </location>
</feature>
<dbReference type="GO" id="GO:0003723">
    <property type="term" value="F:RNA binding"/>
    <property type="evidence" value="ECO:0007669"/>
    <property type="project" value="TreeGrafter"/>
</dbReference>
<accession>A0A1G1V9D5</accession>
<feature type="region of interest" description="Disordered" evidence="6">
    <location>
        <begin position="106"/>
        <end position="135"/>
    </location>
</feature>
<dbReference type="InterPro" id="IPR020568">
    <property type="entry name" value="Ribosomal_Su5_D2-typ_SF"/>
</dbReference>
<protein>
    <recommendedName>
        <fullName evidence="4">Small ribosomal subunit protein uS9</fullName>
    </recommendedName>
    <alternativeName>
        <fullName evidence="5">30S ribosomal protein S9</fullName>
    </alternativeName>
</protein>
<reference evidence="7 8" key="1">
    <citation type="journal article" date="2016" name="Nat. Commun.">
        <title>Thousands of microbial genomes shed light on interconnected biogeochemical processes in an aquifer system.</title>
        <authorList>
            <person name="Anantharaman K."/>
            <person name="Brown C.T."/>
            <person name="Hug L.A."/>
            <person name="Sharon I."/>
            <person name="Castelle C.J."/>
            <person name="Probst A.J."/>
            <person name="Thomas B.C."/>
            <person name="Singh A."/>
            <person name="Wilkins M.J."/>
            <person name="Karaoz U."/>
            <person name="Brodie E.L."/>
            <person name="Williams K.H."/>
            <person name="Hubbard S.S."/>
            <person name="Banfield J.F."/>
        </authorList>
    </citation>
    <scope>NUCLEOTIDE SEQUENCE [LARGE SCALE GENOMIC DNA]</scope>
</reference>
<keyword evidence="3" id="KW-0687">Ribonucleoprotein</keyword>
<evidence type="ECO:0000256" key="1">
    <source>
        <dbReference type="ARBA" id="ARBA00005251"/>
    </source>
</evidence>
<dbReference type="Gene3D" id="3.30.230.10">
    <property type="match status" value="1"/>
</dbReference>
<evidence type="ECO:0000256" key="4">
    <source>
        <dbReference type="ARBA" id="ARBA00035259"/>
    </source>
</evidence>
<keyword evidence="2 7" id="KW-0689">Ribosomal protein</keyword>
<evidence type="ECO:0000256" key="2">
    <source>
        <dbReference type="ARBA" id="ARBA00022980"/>
    </source>
</evidence>
<evidence type="ECO:0000313" key="7">
    <source>
        <dbReference type="EMBL" id="OGY12058.1"/>
    </source>
</evidence>
<dbReference type="PANTHER" id="PTHR21569:SF1">
    <property type="entry name" value="SMALL RIBOSOMAL SUBUNIT PROTEIN US9M"/>
    <property type="match status" value="1"/>
</dbReference>
<dbReference type="InterPro" id="IPR014721">
    <property type="entry name" value="Ribsml_uS5_D2-typ_fold_subgr"/>
</dbReference>
<sequence length="135" mass="14945">MPKTTKKNYTFAVGRRKTAVARVRLYSGRGDTLVNGLPIATYFAGVAPEVVWNEPFSVTNTVGKYWATIKVAGGGKHGQVDAVRLGISRTLVLLNADVKTLLRQKGLLTRDPRQRERRKIGTGGKARRKKQSPKR</sequence>
<dbReference type="SUPFAM" id="SSF54211">
    <property type="entry name" value="Ribosomal protein S5 domain 2-like"/>
    <property type="match status" value="1"/>
</dbReference>
<organism evidence="7 8">
    <name type="scientific">Candidatus Blackburnbacteria bacterium RIFCSPHIGHO2_12_FULL_41_13b</name>
    <dbReference type="NCBI Taxonomy" id="1797517"/>
    <lineage>
        <taxon>Bacteria</taxon>
        <taxon>Candidatus Blackburniibacteriota</taxon>
    </lineage>
</organism>
<dbReference type="GO" id="GO:0006412">
    <property type="term" value="P:translation"/>
    <property type="evidence" value="ECO:0007669"/>
    <property type="project" value="InterPro"/>
</dbReference>
<proteinExistence type="inferred from homology"/>
<evidence type="ECO:0000256" key="6">
    <source>
        <dbReference type="SAM" id="MobiDB-lite"/>
    </source>
</evidence>
<dbReference type="NCBIfam" id="NF001099">
    <property type="entry name" value="PRK00132.1"/>
    <property type="match status" value="1"/>
</dbReference>
<evidence type="ECO:0000256" key="3">
    <source>
        <dbReference type="ARBA" id="ARBA00023274"/>
    </source>
</evidence>
<evidence type="ECO:0000256" key="5">
    <source>
        <dbReference type="ARBA" id="ARBA00035523"/>
    </source>
</evidence>
<dbReference type="GO" id="GO:0022627">
    <property type="term" value="C:cytosolic small ribosomal subunit"/>
    <property type="evidence" value="ECO:0007669"/>
    <property type="project" value="TreeGrafter"/>
</dbReference>